<keyword evidence="7 9" id="KW-0547">Nucleotide-binding</keyword>
<feature type="binding site" evidence="9">
    <location>
        <position position="91"/>
    </location>
    <ligand>
        <name>a divalent metal cation</name>
        <dbReference type="ChEBI" id="CHEBI:60240"/>
    </ligand>
</feature>
<proteinExistence type="inferred from homology"/>
<keyword evidence="13" id="KW-1185">Reference proteome</keyword>
<dbReference type="AlphaFoldDB" id="A0A0Q9YY94"/>
<dbReference type="NCBIfam" id="NF001489">
    <property type="entry name" value="PRK00346.1-3"/>
    <property type="match status" value="1"/>
</dbReference>
<evidence type="ECO:0000256" key="9">
    <source>
        <dbReference type="HAMAP-Rule" id="MF_00060"/>
    </source>
</evidence>
<dbReference type="Proteomes" id="UP000051497">
    <property type="component" value="Unassembled WGS sequence"/>
</dbReference>
<dbReference type="GO" id="GO:0004309">
    <property type="term" value="F:exopolyphosphatase activity"/>
    <property type="evidence" value="ECO:0007669"/>
    <property type="project" value="TreeGrafter"/>
</dbReference>
<evidence type="ECO:0000259" key="10">
    <source>
        <dbReference type="Pfam" id="PF01975"/>
    </source>
</evidence>
<dbReference type="GO" id="GO:0046872">
    <property type="term" value="F:metal ion binding"/>
    <property type="evidence" value="ECO:0007669"/>
    <property type="project" value="UniProtKB-UniRule"/>
</dbReference>
<dbReference type="EMBL" id="LKAJ01000006">
    <property type="protein sequence ID" value="KRG21139.1"/>
    <property type="molecule type" value="Genomic_DNA"/>
</dbReference>
<dbReference type="NCBIfam" id="TIGR00087">
    <property type="entry name" value="surE"/>
    <property type="match status" value="1"/>
</dbReference>
<evidence type="ECO:0000256" key="3">
    <source>
        <dbReference type="ARBA" id="ARBA00004496"/>
    </source>
</evidence>
<dbReference type="GO" id="GO:0000166">
    <property type="term" value="F:nucleotide binding"/>
    <property type="evidence" value="ECO:0007669"/>
    <property type="project" value="UniProtKB-KW"/>
</dbReference>
<evidence type="ECO:0000256" key="2">
    <source>
        <dbReference type="ARBA" id="ARBA00001946"/>
    </source>
</evidence>
<dbReference type="PANTHER" id="PTHR30457:SF12">
    <property type="entry name" value="5'_3'-NUCLEOTIDASE SURE"/>
    <property type="match status" value="1"/>
</dbReference>
<evidence type="ECO:0000256" key="1">
    <source>
        <dbReference type="ARBA" id="ARBA00000815"/>
    </source>
</evidence>
<reference evidence="12" key="3">
    <citation type="submission" date="2021-06" db="EMBL/GenBank/DDBJ databases">
        <title>Genomic Description and Analysis of Intracellular Bacteria, Candidatus Berkiella cookevillensis and Candidatus Berkiella aquae.</title>
        <authorList>
            <person name="Kidane D.T."/>
            <person name="Mehari Y.T."/>
            <person name="Rice F.C."/>
            <person name="Arivett B.A."/>
            <person name="Farone A.L."/>
            <person name="Berk S.G."/>
            <person name="Farone M.B."/>
        </authorList>
    </citation>
    <scope>NUCLEOTIDE SEQUENCE</scope>
    <source>
        <strain evidence="12">HT99</strain>
    </source>
</reference>
<evidence type="ECO:0000313" key="11">
    <source>
        <dbReference type="EMBL" id="KRG21139.1"/>
    </source>
</evidence>
<dbReference type="Pfam" id="PF01975">
    <property type="entry name" value="SurE"/>
    <property type="match status" value="1"/>
</dbReference>
<dbReference type="RefSeq" id="WP_075066323.1">
    <property type="nucleotide sequence ID" value="NZ_LKAJ02000001.1"/>
</dbReference>
<gene>
    <name evidence="9 11" type="primary">surE</name>
    <name evidence="12" type="ORF">HT99x_007090</name>
    <name evidence="11" type="ORF">HT99x_01695</name>
</gene>
<feature type="binding site" evidence="9">
    <location>
        <position position="39"/>
    </location>
    <ligand>
        <name>a divalent metal cation</name>
        <dbReference type="ChEBI" id="CHEBI:60240"/>
    </ligand>
</feature>
<dbReference type="STRING" id="295108.HT99x_01695"/>
<dbReference type="InterPro" id="IPR030048">
    <property type="entry name" value="SurE"/>
</dbReference>
<dbReference type="NCBIfam" id="NF001490">
    <property type="entry name" value="PRK00346.1-4"/>
    <property type="match status" value="1"/>
</dbReference>
<comment type="caution">
    <text evidence="11">The sequence shown here is derived from an EMBL/GenBank/DDBJ whole genome shotgun (WGS) entry which is preliminary data.</text>
</comment>
<evidence type="ECO:0000313" key="13">
    <source>
        <dbReference type="Proteomes" id="UP000051497"/>
    </source>
</evidence>
<dbReference type="EC" id="3.1.3.5" evidence="9"/>
<dbReference type="GO" id="GO:0008253">
    <property type="term" value="F:5'-nucleotidase activity"/>
    <property type="evidence" value="ECO:0007669"/>
    <property type="project" value="UniProtKB-UniRule"/>
</dbReference>
<comment type="cofactor">
    <cofactor evidence="2">
        <name>Mg(2+)</name>
        <dbReference type="ChEBI" id="CHEBI:18420"/>
    </cofactor>
</comment>
<comment type="cofactor">
    <cofactor evidence="9">
        <name>a divalent metal cation</name>
        <dbReference type="ChEBI" id="CHEBI:60240"/>
    </cofactor>
    <text evidence="9">Binds 1 divalent metal cation per subunit.</text>
</comment>
<keyword evidence="8 9" id="KW-0378">Hydrolase</keyword>
<evidence type="ECO:0000313" key="12">
    <source>
        <dbReference type="EMBL" id="MCS5711193.1"/>
    </source>
</evidence>
<reference evidence="11" key="1">
    <citation type="submission" date="2015-09" db="EMBL/GenBank/DDBJ databases">
        <title>Draft Genome Sequences of Two Novel Amoeba-resistant Intranuclear Bacteria, Candidatus Berkiella cookevillensis and Candidatus Berkiella aquae.</title>
        <authorList>
            <person name="Mehari Y.T."/>
            <person name="Arivett B.A."/>
            <person name="Farone A.L."/>
            <person name="Gunderson J.H."/>
            <person name="Farone M.B."/>
        </authorList>
    </citation>
    <scope>NUCLEOTIDE SEQUENCE [LARGE SCALE GENOMIC DNA]</scope>
    <source>
        <strain evidence="11">HT99</strain>
    </source>
</reference>
<accession>A0A0Q9YY94</accession>
<evidence type="ECO:0000256" key="8">
    <source>
        <dbReference type="ARBA" id="ARBA00022801"/>
    </source>
</evidence>
<sequence>MRILLSNDDGVNAKGLAMLAKCLQPLADITVVAPDRDRSAVSNSLTLDMPLRITKQDNGFFAVNGTPADAVHLALTGYLPTLPEMIISGINANANLGDDVLYSGTVAAAMEGRFLGYPAIAISLASSLPEGNHFETAGRVAALLFEKLLAIPLPKETILNVNVPDVPFDSIKGIKVTRLGHRHMAENIIEAKDAKGKTVYWIGPSGAEQDAGEGTDFHAVNQGYISITPIKTDLTDYSALETVSTWTSHLSI</sequence>
<dbReference type="FunFam" id="3.40.1210.10:FF:000001">
    <property type="entry name" value="5'/3'-nucleotidase SurE"/>
    <property type="match status" value="1"/>
</dbReference>
<dbReference type="InterPro" id="IPR002828">
    <property type="entry name" value="SurE-like_Pase/nucleotidase"/>
</dbReference>
<feature type="binding site" evidence="9">
    <location>
        <position position="9"/>
    </location>
    <ligand>
        <name>a divalent metal cation</name>
        <dbReference type="ChEBI" id="CHEBI:60240"/>
    </ligand>
</feature>
<dbReference type="Gene3D" id="3.40.1210.10">
    <property type="entry name" value="Survival protein SurE-like phosphatase/nucleotidase"/>
    <property type="match status" value="1"/>
</dbReference>
<name>A0A0Q9YY94_9GAMM</name>
<keyword evidence="5 9" id="KW-0963">Cytoplasm</keyword>
<feature type="binding site" evidence="9">
    <location>
        <position position="8"/>
    </location>
    <ligand>
        <name>a divalent metal cation</name>
        <dbReference type="ChEBI" id="CHEBI:60240"/>
    </ligand>
</feature>
<reference evidence="12" key="2">
    <citation type="journal article" date="2016" name="Genome Announc.">
        <title>Draft Genome Sequences of Two Novel Amoeba-Resistant Intranuclear Bacteria, 'Candidatus Berkiella cookevillensis' and 'Candidatus Berkiella aquae'.</title>
        <authorList>
            <person name="Mehari Y.T."/>
            <person name="Arivett B.A."/>
            <person name="Farone A.L."/>
            <person name="Gunderson J.H."/>
            <person name="Farone M.B."/>
        </authorList>
    </citation>
    <scope>NUCLEOTIDE SEQUENCE</scope>
    <source>
        <strain evidence="12">HT99</strain>
    </source>
</reference>
<evidence type="ECO:0000256" key="6">
    <source>
        <dbReference type="ARBA" id="ARBA00022723"/>
    </source>
</evidence>
<evidence type="ECO:0000256" key="4">
    <source>
        <dbReference type="ARBA" id="ARBA00011062"/>
    </source>
</evidence>
<keyword evidence="6 9" id="KW-0479">Metal-binding</keyword>
<comment type="catalytic activity">
    <reaction evidence="1 9">
        <text>a ribonucleoside 5'-phosphate + H2O = a ribonucleoside + phosphate</text>
        <dbReference type="Rhea" id="RHEA:12484"/>
        <dbReference type="ChEBI" id="CHEBI:15377"/>
        <dbReference type="ChEBI" id="CHEBI:18254"/>
        <dbReference type="ChEBI" id="CHEBI:43474"/>
        <dbReference type="ChEBI" id="CHEBI:58043"/>
        <dbReference type="EC" id="3.1.3.5"/>
    </reaction>
</comment>
<dbReference type="GO" id="GO:0008254">
    <property type="term" value="F:3'-nucleotidase activity"/>
    <property type="evidence" value="ECO:0007669"/>
    <property type="project" value="TreeGrafter"/>
</dbReference>
<dbReference type="EMBL" id="LKAJ02000001">
    <property type="protein sequence ID" value="MCS5711193.1"/>
    <property type="molecule type" value="Genomic_DNA"/>
</dbReference>
<comment type="similarity">
    <text evidence="4 9">Belongs to the SurE nucleotidase family.</text>
</comment>
<dbReference type="InterPro" id="IPR036523">
    <property type="entry name" value="SurE-like_sf"/>
</dbReference>
<dbReference type="OrthoDB" id="9780815at2"/>
<dbReference type="HAMAP" id="MF_00060">
    <property type="entry name" value="SurE"/>
    <property type="match status" value="1"/>
</dbReference>
<dbReference type="PATRIC" id="fig|1590043.3.peg.1731"/>
<comment type="function">
    <text evidence="9">Nucleotidase that shows phosphatase activity on nucleoside 5'-monophosphates.</text>
</comment>
<dbReference type="SUPFAM" id="SSF64167">
    <property type="entry name" value="SurE-like"/>
    <property type="match status" value="1"/>
</dbReference>
<protein>
    <recommendedName>
        <fullName evidence="9">5'-nucleotidase SurE</fullName>
        <ecNumber evidence="9">3.1.3.5</ecNumber>
    </recommendedName>
    <alternativeName>
        <fullName evidence="9">Nucleoside 5'-monophosphate phosphohydrolase</fullName>
    </alternativeName>
</protein>
<organism evidence="11">
    <name type="scientific">Candidatus Berkiella aquae</name>
    <dbReference type="NCBI Taxonomy" id="295108"/>
    <lineage>
        <taxon>Bacteria</taxon>
        <taxon>Pseudomonadati</taxon>
        <taxon>Pseudomonadota</taxon>
        <taxon>Gammaproteobacteria</taxon>
        <taxon>Candidatus Berkiellales</taxon>
        <taxon>Candidatus Berkiellaceae</taxon>
        <taxon>Candidatus Berkiella</taxon>
    </lineage>
</organism>
<evidence type="ECO:0000256" key="5">
    <source>
        <dbReference type="ARBA" id="ARBA00022490"/>
    </source>
</evidence>
<feature type="domain" description="Survival protein SurE-like phosphatase/nucleotidase" evidence="10">
    <location>
        <begin position="3"/>
        <end position="185"/>
    </location>
</feature>
<dbReference type="PANTHER" id="PTHR30457">
    <property type="entry name" value="5'-NUCLEOTIDASE SURE"/>
    <property type="match status" value="1"/>
</dbReference>
<evidence type="ECO:0000256" key="7">
    <source>
        <dbReference type="ARBA" id="ARBA00022741"/>
    </source>
</evidence>
<comment type="subcellular location">
    <subcellularLocation>
        <location evidence="3 9">Cytoplasm</location>
    </subcellularLocation>
</comment>
<dbReference type="GO" id="GO:0005737">
    <property type="term" value="C:cytoplasm"/>
    <property type="evidence" value="ECO:0007669"/>
    <property type="project" value="UniProtKB-SubCell"/>
</dbReference>